<name>A0A5B6W601_9ROSI</name>
<keyword evidence="2" id="KW-1185">Reference proteome</keyword>
<evidence type="ECO:0000313" key="2">
    <source>
        <dbReference type="Proteomes" id="UP000325315"/>
    </source>
</evidence>
<dbReference type="EMBL" id="SMMG02000004">
    <property type="protein sequence ID" value="KAA3476683.1"/>
    <property type="molecule type" value="Genomic_DNA"/>
</dbReference>
<keyword evidence="1" id="KW-0540">Nuclease</keyword>
<organism evidence="1 2">
    <name type="scientific">Gossypium australe</name>
    <dbReference type="NCBI Taxonomy" id="47621"/>
    <lineage>
        <taxon>Eukaryota</taxon>
        <taxon>Viridiplantae</taxon>
        <taxon>Streptophyta</taxon>
        <taxon>Embryophyta</taxon>
        <taxon>Tracheophyta</taxon>
        <taxon>Spermatophyta</taxon>
        <taxon>Magnoliopsida</taxon>
        <taxon>eudicotyledons</taxon>
        <taxon>Gunneridae</taxon>
        <taxon>Pentapetalae</taxon>
        <taxon>rosids</taxon>
        <taxon>malvids</taxon>
        <taxon>Malvales</taxon>
        <taxon>Malvaceae</taxon>
        <taxon>Malvoideae</taxon>
        <taxon>Gossypium</taxon>
    </lineage>
</organism>
<dbReference type="GO" id="GO:0004519">
    <property type="term" value="F:endonuclease activity"/>
    <property type="evidence" value="ECO:0007669"/>
    <property type="project" value="UniProtKB-KW"/>
</dbReference>
<evidence type="ECO:0000313" key="1">
    <source>
        <dbReference type="EMBL" id="KAA3476683.1"/>
    </source>
</evidence>
<keyword evidence="1" id="KW-0269">Exonuclease</keyword>
<dbReference type="OrthoDB" id="1935929at2759"/>
<comment type="caution">
    <text evidence="1">The sequence shown here is derived from an EMBL/GenBank/DDBJ whole genome shotgun (WGS) entry which is preliminary data.</text>
</comment>
<protein>
    <submittedName>
        <fullName evidence="1">Endonuclease/exonuclease/phosphatase</fullName>
    </submittedName>
</protein>
<dbReference type="AlphaFoldDB" id="A0A5B6W601"/>
<accession>A0A5B6W601</accession>
<reference evidence="2" key="1">
    <citation type="journal article" date="2019" name="Plant Biotechnol. J.">
        <title>Genome sequencing of the Australian wild diploid species Gossypium australe highlights disease resistance and delayed gland morphogenesis.</title>
        <authorList>
            <person name="Cai Y."/>
            <person name="Cai X."/>
            <person name="Wang Q."/>
            <person name="Wang P."/>
            <person name="Zhang Y."/>
            <person name="Cai C."/>
            <person name="Xu Y."/>
            <person name="Wang K."/>
            <person name="Zhou Z."/>
            <person name="Wang C."/>
            <person name="Geng S."/>
            <person name="Li B."/>
            <person name="Dong Q."/>
            <person name="Hou Y."/>
            <person name="Wang H."/>
            <person name="Ai P."/>
            <person name="Liu Z."/>
            <person name="Yi F."/>
            <person name="Sun M."/>
            <person name="An G."/>
            <person name="Cheng J."/>
            <person name="Zhang Y."/>
            <person name="Shi Q."/>
            <person name="Xie Y."/>
            <person name="Shi X."/>
            <person name="Chang Y."/>
            <person name="Huang F."/>
            <person name="Chen Y."/>
            <person name="Hong S."/>
            <person name="Mi L."/>
            <person name="Sun Q."/>
            <person name="Zhang L."/>
            <person name="Zhou B."/>
            <person name="Peng R."/>
            <person name="Zhang X."/>
            <person name="Liu F."/>
        </authorList>
    </citation>
    <scope>NUCLEOTIDE SEQUENCE [LARGE SCALE GENOMIC DNA]</scope>
    <source>
        <strain evidence="2">cv. PA1801</strain>
    </source>
</reference>
<dbReference type="GO" id="GO:0004527">
    <property type="term" value="F:exonuclease activity"/>
    <property type="evidence" value="ECO:0007669"/>
    <property type="project" value="UniProtKB-KW"/>
</dbReference>
<dbReference type="Proteomes" id="UP000325315">
    <property type="component" value="Unassembled WGS sequence"/>
</dbReference>
<keyword evidence="1" id="KW-0255">Endonuclease</keyword>
<keyword evidence="1" id="KW-0378">Hydrolase</keyword>
<gene>
    <name evidence="1" type="ORF">EPI10_010642</name>
</gene>
<proteinExistence type="predicted"/>
<sequence>MTTLANGLKFKHKGEVQRLNRRLEELNGDESLEGMLAELMEVKLHLNMEMDKEERYWEQRERVNWLQMGKRFRRLLGGTFLTYLNQKELET</sequence>